<protein>
    <submittedName>
        <fullName evidence="2">DUF5134 domain-containing protein</fullName>
    </submittedName>
</protein>
<feature type="transmembrane region" description="Helical" evidence="1">
    <location>
        <begin position="153"/>
        <end position="172"/>
    </location>
</feature>
<sequence length="222" mass="21559">MHGPAVVTWLLAALATGSALLCLHRLRSRARTCGEDREVDAAEAAMGIGMAGMALLPGVAWGWLFAVLAGVLLLGAVGPGTAGPRGHRLHHGVGALAMAYMALAMAGGGGPRTGGADQAAGVAASAASAATAASAGPAGVAAVPAHLHHAAPAGLPLLTGLLLAYFGGYALWAGSRLLAGPGGHGAAGVPSFPAVRVPAAEQLGQACRAAMGIGMFAMLLTM</sequence>
<feature type="transmembrane region" description="Helical" evidence="1">
    <location>
        <begin position="54"/>
        <end position="77"/>
    </location>
</feature>
<reference evidence="2" key="1">
    <citation type="submission" date="2024-06" db="EMBL/GenBank/DDBJ databases">
        <title>The genome sequences of Kitasatospora sp. strain HUAS MG31.</title>
        <authorList>
            <person name="Mo P."/>
        </authorList>
    </citation>
    <scope>NUCLEOTIDE SEQUENCE</scope>
    <source>
        <strain evidence="2">HUAS MG31</strain>
    </source>
</reference>
<dbReference type="AlphaFoldDB" id="A0AAU8JRC7"/>
<accession>A0AAU8JRC7</accession>
<organism evidence="2">
    <name type="scientific">Kitasatospora camelliae</name>
    <dbReference type="NCBI Taxonomy" id="3156397"/>
    <lineage>
        <taxon>Bacteria</taxon>
        <taxon>Bacillati</taxon>
        <taxon>Actinomycetota</taxon>
        <taxon>Actinomycetes</taxon>
        <taxon>Kitasatosporales</taxon>
        <taxon>Streptomycetaceae</taxon>
        <taxon>Kitasatospora</taxon>
    </lineage>
</organism>
<evidence type="ECO:0000256" key="1">
    <source>
        <dbReference type="SAM" id="Phobius"/>
    </source>
</evidence>
<proteinExistence type="predicted"/>
<feature type="transmembrane region" description="Helical" evidence="1">
    <location>
        <begin position="89"/>
        <end position="107"/>
    </location>
</feature>
<gene>
    <name evidence="2" type="ORF">ABWK59_07945</name>
</gene>
<keyword evidence="1" id="KW-0812">Transmembrane</keyword>
<dbReference type="KEGG" id="kcm:ABWK59_07945"/>
<keyword evidence="1" id="KW-1133">Transmembrane helix</keyword>
<dbReference type="RefSeq" id="WP_354639091.1">
    <property type="nucleotide sequence ID" value="NZ_CP159872.1"/>
</dbReference>
<evidence type="ECO:0000313" key="2">
    <source>
        <dbReference type="EMBL" id="XCM78865.1"/>
    </source>
</evidence>
<dbReference type="Pfam" id="PF17197">
    <property type="entry name" value="DUF5134"/>
    <property type="match status" value="1"/>
</dbReference>
<keyword evidence="1" id="KW-0472">Membrane</keyword>
<name>A0AAU8JRC7_9ACTN</name>
<dbReference type="InterPro" id="IPR033458">
    <property type="entry name" value="DUF5134"/>
</dbReference>
<dbReference type="EMBL" id="CP159872">
    <property type="protein sequence ID" value="XCM78865.1"/>
    <property type="molecule type" value="Genomic_DNA"/>
</dbReference>